<comment type="caution">
    <text evidence="3">The sequence shown here is derived from an EMBL/GenBank/DDBJ whole genome shotgun (WGS) entry which is preliminary data.</text>
</comment>
<name>A0ABV9K9H9_9PORP</name>
<sequence length="2521" mass="285029">MASYRKSTPTPQENSLQGSDTTRYPVAKTSPEDYRYLNIKRPIDLRTPSNIETKFEYDPATDRYLLITKLGGKPIGAPIPYTRVEYMAYIAKHNTLNFFRDKDKEAAEAQGKKGFNPLDMNFELGPAEKVFGPGGIKLRTQGSAELLMGLKTNATDNPSIPESARNHTFFDFDEKIQLSLQASVGTKLNFNMNYNTESSFDFDAKKLKLAYEGEEDDIIKLIEAGNVSMQSKNSLIQGGSTLFGIHSKMKFGKLDVDFVLSQQEAESKTVSAQGGAQTRPFELSADSYDQSRHFFLGHFYRDQYDKAMSTLPFISSGVKINRIEVWVTNKRGNFNEARNIVAFTDLGEANKISNPQITPTGATGDLPANNANSLYGQLLQMPGARQISQVTQVVGAIYTSGKDYEKLESARRLNPGDYTLNENLGYISLNTRLAPDEILGVAYEYTYQGKIYQVGEFSSDRPDKSMDNLFVKLLKGTIVSPQSPYWPFEMKNVYSLGMDVRNITPENFKFDIYYQSDSAGMAIPYLNEGPVKNQLLLRVLGCDKLDRKQQPYPDGVFDFVEGYTVNSQKGLVIFPSIEPFGKTLANALQSQNLIDKYVYQELYDSTAIVAKQIAEKNKFIFRGEFQAASAGEISLGAMNVTPGSVRVTAGGMTLTENVDYTVDYLAGIVKIINPSIAASGSRIDVSLENRGFLNMQRKTMFGLDLNYHFTKDFTLGATIMHLSEMPLTTKTAYGSESLKNTLWGLNMSYHKQSQRLTNWLDALPFLSLTKPSDITFTAEFAHLIPGHYEGRYAKGYSYLDDFETSQTSIDLMNPYAWMLSSTPLHDGAGALFPEAKLVNNIEYGNRRALLSWYYIDPLFTRDKSSLTPSYIRNDYEQLSNHYVREVLTSELFPYRDENAAQRSYITPLNLTFYPQERGPYNLNTDDMGSDGKFIHPEKMWGGIMRKIDQSDFEASNIEYVEFWMMDPFIYNDKSKGGDLYINLGDISEEVLKDELKFFENGLPINGDPEAVITTVWGKVPKRQASVYAFDNTKGARAKQDVGFNGLSTEEEKTFPTYADYLTKLSTIVNAQTQSEWQENKFSPINDPGGDNFHHYLGKDYDEKKLSIIERYKYYNGTEGNSADAGEDAGKRSMASRLVPDVEDINQDNTLNESEKFFEYKVSLRPEDMRVGSNYISDKRVAKVKLKNGQWSEVNWYQFKIPVHDYTSKNGGISGFKSIRFMRMFMTNWHEETTLRFGTLKLVRGDWRIYDRELHAPNVTPSTNASVEVSTVNIEENGDRKPVNYVVPPGVLRSLDPQQAQSTQQNEQSMSLKIHRLAPGDARAVYKNLTYDLRRYKRLQMFAHAEQLIEDETETASGDMYMFLRLGADYRNNYYEYAIPLKITPQGVYSQKNDQDRRIVWPDENFFNIALKDLTDLKVARNTANKRGDLEATFYKVFSRPAPNNQRATISILGNPSLSNVRTIMIGVRNGSKDIKSIEVWANELRLTDYREEGGWAANGNLNVQLSDLGSVNVRGTYTSAGFGALDQRLSQRTLDNNRQINFSTNLELGKVFPKKAHISIPFYYAITDELITPQYDPQDQDILFKDNLKTAANKAQRDSIRDMGITRNISRSISLTNMKVNIKSKKPMPYDPANFSFSYSHNKITKHSPDIEYDNAINWNASINYDYSPLVPPLKPFAWMFKGKEKDNKNTNQPQRRGYDDMMPGRFGSGMGQPFEQRGGRQRGGNNNFLANWGINLLPSRISLQTNMQRNYQETQVRNNTPGMETDFRLPVTFMQNWLWNRSLAINWNLTPSLVMTFRSGTNARIEEPHVQVSKKYNPEQYHVWRDSVMQSIKELGKPYKYDQTATLSYTLPTNQIKWISWIDASANYNGTYNWDLGSEDQNGLSIGNTIRNQMSLDTRLGFGMMKLFRMIPYFKGVEERITRPRDNKPSERKPLPKPFTKKIRLKVDSTNIIEHNLHTKNILVTANTPEGKKIHIQSKIVGKDRVEILNHDTTEIVVSVTPIQPKEMSPGLRKFTDGLSYLLMSVRDISLHMTKTSGLNIPGFIPMIRAAGGQGRTDMGLAPGLDFAFGLTDNGYVDKAKRNGWLMNTTDNINPSTYSTTRDFDARITLEPLKDLKVTLTAKRTSTEQIQTQYMFEGNPQTFGGNFVMTIVGLKGFFSKANGNNGYASSTFSNFLNARSVIAERIAQSYQGTKYPNSGEFAGTPIAGRPVNPSDLTIRENAPEVLIPAFLASYTSLGNARKIGLNPFPALSALMPNWNITYNGLGKIEALKNIFSNFTIKHAYTASYRVDSYASQIKWLPAEGGTKDQGFIPTTAADMEPQRELFVGDTKSPLRASQEIIASMPYNIPGITLDESFYPLIGVDMSFKNGIGLTTEWRMKRNLKLNLNAFQIIESSSNEYSLGISYKADNFAQKIGLRKKPRGRRGKNQPMRSGGSLTTRAELSVNNTSTLIRKIQENYTQATAGNMALVIKLSADYQISRLLTMRAFYDWDVNRPLVSTASFPIRNSNFGISFRFSLNQ</sequence>
<evidence type="ECO:0000313" key="4">
    <source>
        <dbReference type="Proteomes" id="UP001596020"/>
    </source>
</evidence>
<feature type="domain" description="Gliding motility protein SprA N-terminal" evidence="2">
    <location>
        <begin position="1059"/>
        <end position="1588"/>
    </location>
</feature>
<dbReference type="RefSeq" id="WP_380080047.1">
    <property type="nucleotide sequence ID" value="NZ_JBHSGO010000213.1"/>
</dbReference>
<dbReference type="Proteomes" id="UP001596020">
    <property type="component" value="Unassembled WGS sequence"/>
</dbReference>
<feature type="compositionally biased region" description="Basic residues" evidence="1">
    <location>
        <begin position="2419"/>
        <end position="2428"/>
    </location>
</feature>
<accession>A0ABV9K9H9</accession>
<feature type="region of interest" description="Disordered" evidence="1">
    <location>
        <begin position="1"/>
        <end position="27"/>
    </location>
</feature>
<feature type="domain" description="Gliding motility protein SprA N-terminal" evidence="2">
    <location>
        <begin position="48"/>
        <end position="336"/>
    </location>
</feature>
<reference evidence="4" key="1">
    <citation type="journal article" date="2019" name="Int. J. Syst. Evol. Microbiol.">
        <title>The Global Catalogue of Microorganisms (GCM) 10K type strain sequencing project: providing services to taxonomists for standard genome sequencing and annotation.</title>
        <authorList>
            <consortium name="The Broad Institute Genomics Platform"/>
            <consortium name="The Broad Institute Genome Sequencing Center for Infectious Disease"/>
            <person name="Wu L."/>
            <person name="Ma J."/>
        </authorList>
    </citation>
    <scope>NUCLEOTIDE SEQUENCE [LARGE SCALE GENOMIC DNA]</scope>
    <source>
        <strain evidence="4">CGMCC 4.7357</strain>
    </source>
</reference>
<organism evidence="3 4">
    <name type="scientific">Falsiporphyromonas endometrii</name>
    <dbReference type="NCBI Taxonomy" id="1387297"/>
    <lineage>
        <taxon>Bacteria</taxon>
        <taxon>Pseudomonadati</taxon>
        <taxon>Bacteroidota</taxon>
        <taxon>Bacteroidia</taxon>
        <taxon>Bacteroidales</taxon>
        <taxon>Porphyromonadaceae</taxon>
        <taxon>Falsiporphyromonas</taxon>
    </lineage>
</organism>
<dbReference type="InterPro" id="IPR025684">
    <property type="entry name" value="SprA_N_dom"/>
</dbReference>
<dbReference type="NCBIfam" id="TIGR04189">
    <property type="entry name" value="surface_SprA"/>
    <property type="match status" value="2"/>
</dbReference>
<dbReference type="Pfam" id="PF14349">
    <property type="entry name" value="SprA_N"/>
    <property type="match status" value="2"/>
</dbReference>
<feature type="region of interest" description="Disordered" evidence="1">
    <location>
        <begin position="2419"/>
        <end position="2438"/>
    </location>
</feature>
<feature type="compositionally biased region" description="Polar residues" evidence="1">
    <location>
        <begin position="1"/>
        <end position="22"/>
    </location>
</feature>
<dbReference type="EMBL" id="JBHSGO010000213">
    <property type="protein sequence ID" value="MFC4666694.1"/>
    <property type="molecule type" value="Genomic_DNA"/>
</dbReference>
<keyword evidence="4" id="KW-1185">Reference proteome</keyword>
<gene>
    <name evidence="3" type="primary">sprA</name>
    <name evidence="3" type="ORF">ACFO3G_08815</name>
</gene>
<proteinExistence type="predicted"/>
<evidence type="ECO:0000313" key="3">
    <source>
        <dbReference type="EMBL" id="MFC4666694.1"/>
    </source>
</evidence>
<protein>
    <submittedName>
        <fullName evidence="3">Cell surface protein SprA</fullName>
    </submittedName>
</protein>
<evidence type="ECO:0000259" key="2">
    <source>
        <dbReference type="Pfam" id="PF14349"/>
    </source>
</evidence>
<evidence type="ECO:0000256" key="1">
    <source>
        <dbReference type="SAM" id="MobiDB-lite"/>
    </source>
</evidence>
<dbReference type="InterPro" id="IPR026377">
    <property type="entry name" value="Cell_surface_SprA"/>
</dbReference>